<dbReference type="Gene3D" id="2.130.10.130">
    <property type="entry name" value="Integrin alpha, N-terminal"/>
    <property type="match status" value="2"/>
</dbReference>
<gene>
    <name evidence="4" type="ORF">MYP_1504</name>
</gene>
<dbReference type="Pfam" id="PF18962">
    <property type="entry name" value="Por_Secre_tail"/>
    <property type="match status" value="1"/>
</dbReference>
<evidence type="ECO:0000313" key="4">
    <source>
        <dbReference type="EMBL" id="GAL84276.1"/>
    </source>
</evidence>
<dbReference type="AlphaFoldDB" id="A0A098LBK3"/>
<protein>
    <recommendedName>
        <fullName evidence="3">Secretion system C-terminal sorting domain-containing protein</fullName>
    </recommendedName>
</protein>
<dbReference type="SUPFAM" id="SSF50965">
    <property type="entry name" value="Galactose oxidase, central domain"/>
    <property type="match status" value="1"/>
</dbReference>
<name>A0A098LBK3_9BACT</name>
<comment type="caution">
    <text evidence="4">The sequence shown here is derived from an EMBL/GenBank/DDBJ whole genome shotgun (WGS) entry which is preliminary data.</text>
</comment>
<evidence type="ECO:0000313" key="5">
    <source>
        <dbReference type="Proteomes" id="UP000030185"/>
    </source>
</evidence>
<dbReference type="PANTHER" id="PTHR36220">
    <property type="entry name" value="UNNAMED PRODUCT"/>
    <property type="match status" value="1"/>
</dbReference>
<dbReference type="InterPro" id="IPR026444">
    <property type="entry name" value="Secre_tail"/>
</dbReference>
<dbReference type="InterPro" id="IPR013517">
    <property type="entry name" value="FG-GAP"/>
</dbReference>
<dbReference type="STRING" id="153721.MYP_1504"/>
<evidence type="ECO:0000259" key="3">
    <source>
        <dbReference type="Pfam" id="PF18962"/>
    </source>
</evidence>
<sequence>MVRNLKKGLAAALMVSASFMAHGQATRLQFPNPNLIKEWGFSVTEYNGYSLVGSEFGNGLNVFKNNQLLFQTSGSGTGLFGYSNSMNGSWIAAGAPQTGNANQGAVYLSKHLNGNPQNNFNTVITALNPGAHDQFGRAVDIHDNWMVIGAPNVNNSHHGGYIEIWNFVNNAWVRNTVIANGSGNTDADFGISVAIRGNKIVVGAPGDHSIYIYKYQNNVWSLEQGYAPNPSTWGIPLYDPYSGYTYLTNFGYDVDITDNHVIAGDPSARKAAVLVFQNNLWSLKSTLVPSVTSGTGTGDRFGHSVAIQYNRAVVGAPRGASAGPNPEQGKVYLYTDEGGYKYKGIMNVGNPSNLVARALGYSVAIDSDNVLAGASNSDNLLTIGNEGAAFRMPFYQYVPYRSAHDFEFTSETTGKTVIYPNPASGEEVKLSNNVSVVSAEAVSVLGEITPLVVTEGGINVSSLKKGIYNIKIKTDTEILTEKLVVE</sequence>
<dbReference type="EMBL" id="BBLT01000002">
    <property type="protein sequence ID" value="GAL84276.1"/>
    <property type="molecule type" value="Genomic_DNA"/>
</dbReference>
<keyword evidence="1 2" id="KW-0732">Signal</keyword>
<organism evidence="4 5">
    <name type="scientific">Sporocytophaga myxococcoides</name>
    <dbReference type="NCBI Taxonomy" id="153721"/>
    <lineage>
        <taxon>Bacteria</taxon>
        <taxon>Pseudomonadati</taxon>
        <taxon>Bacteroidota</taxon>
        <taxon>Cytophagia</taxon>
        <taxon>Cytophagales</taxon>
        <taxon>Cytophagaceae</taxon>
        <taxon>Sporocytophaga</taxon>
    </lineage>
</organism>
<accession>A0A098LBK3</accession>
<dbReference type="Pfam" id="PF14312">
    <property type="entry name" value="FG-GAP_2"/>
    <property type="match status" value="3"/>
</dbReference>
<dbReference type="NCBIfam" id="TIGR04183">
    <property type="entry name" value="Por_Secre_tail"/>
    <property type="match status" value="1"/>
</dbReference>
<evidence type="ECO:0000256" key="2">
    <source>
        <dbReference type="SAM" id="SignalP"/>
    </source>
</evidence>
<keyword evidence="5" id="KW-1185">Reference proteome</keyword>
<feature type="domain" description="Secretion system C-terminal sorting" evidence="3">
    <location>
        <begin position="418"/>
        <end position="485"/>
    </location>
</feature>
<proteinExistence type="predicted"/>
<evidence type="ECO:0000256" key="1">
    <source>
        <dbReference type="ARBA" id="ARBA00022729"/>
    </source>
</evidence>
<dbReference type="PANTHER" id="PTHR36220:SF1">
    <property type="entry name" value="GAMMA TUBULIN COMPLEX COMPONENT C-TERMINAL DOMAIN-CONTAINING PROTEIN"/>
    <property type="match status" value="1"/>
</dbReference>
<dbReference type="InterPro" id="IPR028994">
    <property type="entry name" value="Integrin_alpha_N"/>
</dbReference>
<dbReference type="InterPro" id="IPR011043">
    <property type="entry name" value="Gal_Oxase/kelch_b-propeller"/>
</dbReference>
<dbReference type="OrthoDB" id="964745at2"/>
<reference evidence="4 5" key="1">
    <citation type="submission" date="2014-09" db="EMBL/GenBank/DDBJ databases">
        <title>Sporocytophaga myxococcoides PG-01 genome sequencing.</title>
        <authorList>
            <person name="Liu L."/>
            <person name="Gao P.J."/>
            <person name="Chen G.J."/>
            <person name="Wang L.S."/>
        </authorList>
    </citation>
    <scope>NUCLEOTIDE SEQUENCE [LARGE SCALE GENOMIC DNA]</scope>
    <source>
        <strain evidence="4 5">PG-01</strain>
    </source>
</reference>
<dbReference type="eggNOG" id="COG3266">
    <property type="taxonomic scope" value="Bacteria"/>
</dbReference>
<feature type="signal peptide" evidence="2">
    <location>
        <begin position="1"/>
        <end position="23"/>
    </location>
</feature>
<dbReference type="Proteomes" id="UP000030185">
    <property type="component" value="Unassembled WGS sequence"/>
</dbReference>
<feature type="chain" id="PRO_5001944879" description="Secretion system C-terminal sorting domain-containing protein" evidence="2">
    <location>
        <begin position="24"/>
        <end position="486"/>
    </location>
</feature>
<dbReference type="RefSeq" id="WP_045460569.1">
    <property type="nucleotide sequence ID" value="NZ_BBLT01000002.1"/>
</dbReference>